<dbReference type="PANTHER" id="PTHR43544:SF7">
    <property type="entry name" value="NADB-LER2"/>
    <property type="match status" value="1"/>
</dbReference>
<dbReference type="EMBL" id="FMSP01000024">
    <property type="protein sequence ID" value="SCV74886.1"/>
    <property type="molecule type" value="Genomic_DNA"/>
</dbReference>
<proteinExistence type="inferred from homology"/>
<evidence type="ECO:0000256" key="2">
    <source>
        <dbReference type="ARBA" id="ARBA00022857"/>
    </source>
</evidence>
<sequence>MPTNYLITGASRGLGFETARQLLALSESNIVFAAARDPRSSKALQALAEQYKPRLHLVTLDTTSQVSVDVSSFMFDSVPPPPTLSDFLLILFLAAVAQVTKILGDQGLDALLNNAGVFSGGPTTFSTADKDSLIADISTNLYGVIYTTQGFLPLLKKGEKKQIFVTSSIMGSMGDDLGKTAYAINYSVSKAAVNMWTLKVANELGPEGFPVIPFHPGYVKTDMNGGTGGEITPQVSVEKTYVARTLFPYVLRLTVFIHDGETHRLKNIILKVKPEDNGTFLSYDGKQLKW</sequence>
<evidence type="ECO:0000256" key="3">
    <source>
        <dbReference type="ARBA" id="ARBA00023002"/>
    </source>
</evidence>
<dbReference type="Proteomes" id="UP000198372">
    <property type="component" value="Unassembled WGS sequence"/>
</dbReference>
<reference evidence="6" key="1">
    <citation type="submission" date="2016-09" db="EMBL/GenBank/DDBJ databases">
        <authorList>
            <person name="Jeantristanb JTB J.-T."/>
            <person name="Ricardo R."/>
        </authorList>
    </citation>
    <scope>NUCLEOTIDE SEQUENCE [LARGE SCALE GENOMIC DNA]</scope>
</reference>
<dbReference type="PRINTS" id="PR00080">
    <property type="entry name" value="SDRFAMILY"/>
</dbReference>
<dbReference type="PANTHER" id="PTHR43544">
    <property type="entry name" value="SHORT-CHAIN DEHYDROGENASE/REDUCTASE"/>
    <property type="match status" value="1"/>
</dbReference>
<comment type="similarity">
    <text evidence="1 4">Belongs to the short-chain dehydrogenases/reductases (SDR) family.</text>
</comment>
<dbReference type="InterPro" id="IPR051468">
    <property type="entry name" value="Fungal_SecMetab_SDRs"/>
</dbReference>
<name>A0A238FV00_9BASI</name>
<dbReference type="PRINTS" id="PR00081">
    <property type="entry name" value="GDHRDH"/>
</dbReference>
<keyword evidence="2" id="KW-0521">NADP</keyword>
<evidence type="ECO:0000256" key="1">
    <source>
        <dbReference type="ARBA" id="ARBA00006484"/>
    </source>
</evidence>
<dbReference type="Pfam" id="PF00106">
    <property type="entry name" value="adh_short"/>
    <property type="match status" value="2"/>
</dbReference>
<dbReference type="CDD" id="cd05325">
    <property type="entry name" value="carb_red_sniffer_like_SDR_c"/>
    <property type="match status" value="1"/>
</dbReference>
<dbReference type="InterPro" id="IPR036291">
    <property type="entry name" value="NAD(P)-bd_dom_sf"/>
</dbReference>
<dbReference type="InterPro" id="IPR002347">
    <property type="entry name" value="SDR_fam"/>
</dbReference>
<protein>
    <submittedName>
        <fullName evidence="5">BQ2448_7915 protein</fullName>
    </submittedName>
</protein>
<dbReference type="SUPFAM" id="SSF51735">
    <property type="entry name" value="NAD(P)-binding Rossmann-fold domains"/>
    <property type="match status" value="1"/>
</dbReference>
<evidence type="ECO:0000256" key="4">
    <source>
        <dbReference type="RuleBase" id="RU000363"/>
    </source>
</evidence>
<evidence type="ECO:0000313" key="5">
    <source>
        <dbReference type="EMBL" id="SCV74886.1"/>
    </source>
</evidence>
<dbReference type="GO" id="GO:0016491">
    <property type="term" value="F:oxidoreductase activity"/>
    <property type="evidence" value="ECO:0007669"/>
    <property type="project" value="TreeGrafter"/>
</dbReference>
<keyword evidence="3" id="KW-0560">Oxidoreductase</keyword>
<dbReference type="GO" id="GO:0005737">
    <property type="term" value="C:cytoplasm"/>
    <property type="evidence" value="ECO:0007669"/>
    <property type="project" value="TreeGrafter"/>
</dbReference>
<dbReference type="AlphaFoldDB" id="A0A238FV00"/>
<accession>A0A238FV00</accession>
<dbReference type="OrthoDB" id="9876299at2759"/>
<keyword evidence="6" id="KW-1185">Reference proteome</keyword>
<gene>
    <name evidence="5" type="ORF">BQ2448_7915</name>
</gene>
<evidence type="ECO:0000313" key="6">
    <source>
        <dbReference type="Proteomes" id="UP000198372"/>
    </source>
</evidence>
<dbReference type="Gene3D" id="3.40.50.720">
    <property type="entry name" value="NAD(P)-binding Rossmann-like Domain"/>
    <property type="match status" value="1"/>
</dbReference>
<organism evidence="5 6">
    <name type="scientific">Microbotryum intermedium</name>
    <dbReference type="NCBI Taxonomy" id="269621"/>
    <lineage>
        <taxon>Eukaryota</taxon>
        <taxon>Fungi</taxon>
        <taxon>Dikarya</taxon>
        <taxon>Basidiomycota</taxon>
        <taxon>Pucciniomycotina</taxon>
        <taxon>Microbotryomycetes</taxon>
        <taxon>Microbotryales</taxon>
        <taxon>Microbotryaceae</taxon>
        <taxon>Microbotryum</taxon>
    </lineage>
</organism>